<evidence type="ECO:0000313" key="4">
    <source>
        <dbReference type="Proteomes" id="UP001196413"/>
    </source>
</evidence>
<evidence type="ECO:0000256" key="1">
    <source>
        <dbReference type="SAM" id="MobiDB-lite"/>
    </source>
</evidence>
<proteinExistence type="predicted"/>
<keyword evidence="4" id="KW-1185">Reference proteome</keyword>
<reference evidence="3" key="1">
    <citation type="submission" date="2021-06" db="EMBL/GenBank/DDBJ databases">
        <title>Parelaphostrongylus tenuis whole genome reference sequence.</title>
        <authorList>
            <person name="Garwood T.J."/>
            <person name="Larsen P.A."/>
            <person name="Fountain-Jones N.M."/>
            <person name="Garbe J.R."/>
            <person name="Macchietto M.G."/>
            <person name="Kania S.A."/>
            <person name="Gerhold R.W."/>
            <person name="Richards J.E."/>
            <person name="Wolf T.M."/>
        </authorList>
    </citation>
    <scope>NUCLEOTIDE SEQUENCE</scope>
    <source>
        <strain evidence="3">MNPRO001-30</strain>
        <tissue evidence="3">Meninges</tissue>
    </source>
</reference>
<evidence type="ECO:0000313" key="2">
    <source>
        <dbReference type="EMBL" id="KAJ1364220.1"/>
    </source>
</evidence>
<gene>
    <name evidence="2" type="ORF">KIN20_024252</name>
    <name evidence="3" type="ORF">KIN20_024253</name>
</gene>
<feature type="compositionally biased region" description="Basic and acidic residues" evidence="1">
    <location>
        <begin position="77"/>
        <end position="93"/>
    </location>
</feature>
<dbReference type="Proteomes" id="UP001196413">
    <property type="component" value="Unassembled WGS sequence"/>
</dbReference>
<evidence type="ECO:0000313" key="3">
    <source>
        <dbReference type="EMBL" id="KAJ1364221.1"/>
    </source>
</evidence>
<dbReference type="EMBL" id="JAHQIW010004889">
    <property type="protein sequence ID" value="KAJ1364220.1"/>
    <property type="molecule type" value="Genomic_DNA"/>
</dbReference>
<dbReference type="EMBL" id="JAHQIW010004889">
    <property type="protein sequence ID" value="KAJ1364221.1"/>
    <property type="molecule type" value="Genomic_DNA"/>
</dbReference>
<feature type="region of interest" description="Disordered" evidence="1">
    <location>
        <begin position="69"/>
        <end position="110"/>
    </location>
</feature>
<sequence length="110" mass="12535">MFSCDVIVSFTADDVSRSTAARPHCASSLWIHAHCCRMINRRKREYGLSSGNQLVTILYRKILPTEALHSNRPSSNEIRHDDSEAKDPQRDNHCGQPLESPALQKKTFKR</sequence>
<dbReference type="AlphaFoldDB" id="A0AAD5N7E4"/>
<comment type="caution">
    <text evidence="3">The sequence shown here is derived from an EMBL/GenBank/DDBJ whole genome shotgun (WGS) entry which is preliminary data.</text>
</comment>
<name>A0AAD5N7E4_PARTN</name>
<protein>
    <submittedName>
        <fullName evidence="3">Uncharacterized protein</fullName>
    </submittedName>
</protein>
<organism evidence="3 4">
    <name type="scientific">Parelaphostrongylus tenuis</name>
    <name type="common">Meningeal worm</name>
    <dbReference type="NCBI Taxonomy" id="148309"/>
    <lineage>
        <taxon>Eukaryota</taxon>
        <taxon>Metazoa</taxon>
        <taxon>Ecdysozoa</taxon>
        <taxon>Nematoda</taxon>
        <taxon>Chromadorea</taxon>
        <taxon>Rhabditida</taxon>
        <taxon>Rhabditina</taxon>
        <taxon>Rhabditomorpha</taxon>
        <taxon>Strongyloidea</taxon>
        <taxon>Metastrongylidae</taxon>
        <taxon>Parelaphostrongylus</taxon>
    </lineage>
</organism>
<accession>A0AAD5N7E4</accession>